<reference evidence="6" key="2">
    <citation type="submission" date="2019-06" db="EMBL/GenBank/DDBJ databases">
        <title>Co-occurence of chitin degradation, pigmentation and bioactivity in marine Pseudoalteromonas.</title>
        <authorList>
            <person name="Sonnenschein E.C."/>
            <person name="Bech P.K."/>
        </authorList>
    </citation>
    <scope>NUCLEOTIDE SEQUENCE [LARGE SCALE GENOMIC DNA]</scope>
    <source>
        <strain evidence="6">S1189</strain>
    </source>
</reference>
<dbReference type="SMART" id="SM00422">
    <property type="entry name" value="HTH_MERR"/>
    <property type="match status" value="1"/>
</dbReference>
<evidence type="ECO:0000256" key="1">
    <source>
        <dbReference type="ARBA" id="ARBA00023015"/>
    </source>
</evidence>
<evidence type="ECO:0000259" key="4">
    <source>
        <dbReference type="PROSITE" id="PS50937"/>
    </source>
</evidence>
<evidence type="ECO:0000313" key="5">
    <source>
        <dbReference type="EMBL" id="TMP78279.1"/>
    </source>
</evidence>
<keyword evidence="2" id="KW-0238">DNA-binding</keyword>
<dbReference type="Pfam" id="PF13411">
    <property type="entry name" value="MerR_1"/>
    <property type="match status" value="1"/>
</dbReference>
<dbReference type="GO" id="GO:0003700">
    <property type="term" value="F:DNA-binding transcription factor activity"/>
    <property type="evidence" value="ECO:0007669"/>
    <property type="project" value="InterPro"/>
</dbReference>
<evidence type="ECO:0000313" key="6">
    <source>
        <dbReference type="Proteomes" id="UP000307362"/>
    </source>
</evidence>
<dbReference type="EMBL" id="PNCM01000042">
    <property type="protein sequence ID" value="TMP78279.1"/>
    <property type="molecule type" value="Genomic_DNA"/>
</dbReference>
<name>A0A5S3YPX5_9GAMM</name>
<dbReference type="Gene3D" id="1.10.1660.10">
    <property type="match status" value="1"/>
</dbReference>
<dbReference type="PANTHER" id="PTHR30204:SF94">
    <property type="entry name" value="HEAVY METAL-DEPENDENT TRANSCRIPTIONAL REGULATOR HI_0293-RELATED"/>
    <property type="match status" value="1"/>
</dbReference>
<dbReference type="InterPro" id="IPR047057">
    <property type="entry name" value="MerR_fam"/>
</dbReference>
<dbReference type="OrthoDB" id="9808480at2"/>
<dbReference type="Proteomes" id="UP000307362">
    <property type="component" value="Unassembled WGS sequence"/>
</dbReference>
<dbReference type="AlphaFoldDB" id="A0A5S3YPX5"/>
<dbReference type="InterPro" id="IPR009061">
    <property type="entry name" value="DNA-bd_dom_put_sf"/>
</dbReference>
<sequence length="125" mass="14442">MRIKAICLKTGLSKDTVRFYEKLGLLTNVEKGLNGYKNYIDTHVEQLSLIKHAKGLGFTLEEIKQLAALLFSRQLTMSEMSSFLKLKEQEIDNKIKQLYEFKVHIRETLEGSCEYRAQLKKLSGK</sequence>
<evidence type="ECO:0000256" key="3">
    <source>
        <dbReference type="ARBA" id="ARBA00023163"/>
    </source>
</evidence>
<dbReference type="PRINTS" id="PR00040">
    <property type="entry name" value="HTHMERR"/>
</dbReference>
<gene>
    <name evidence="5" type="ORF">CWB73_17155</name>
</gene>
<dbReference type="SUPFAM" id="SSF46955">
    <property type="entry name" value="Putative DNA-binding domain"/>
    <property type="match status" value="1"/>
</dbReference>
<protein>
    <recommendedName>
        <fullName evidence="4">HTH merR-type domain-containing protein</fullName>
    </recommendedName>
</protein>
<dbReference type="GO" id="GO:0003677">
    <property type="term" value="F:DNA binding"/>
    <property type="evidence" value="ECO:0007669"/>
    <property type="project" value="UniProtKB-KW"/>
</dbReference>
<reference evidence="5 6" key="1">
    <citation type="submission" date="2017-12" db="EMBL/GenBank/DDBJ databases">
        <authorList>
            <person name="Paulsen S."/>
            <person name="Gram L.K."/>
        </authorList>
    </citation>
    <scope>NUCLEOTIDE SEQUENCE [LARGE SCALE GENOMIC DNA]</scope>
    <source>
        <strain evidence="5 6">S1189</strain>
    </source>
</reference>
<comment type="caution">
    <text evidence="5">The sequence shown here is derived from an EMBL/GenBank/DDBJ whole genome shotgun (WGS) entry which is preliminary data.</text>
</comment>
<keyword evidence="1" id="KW-0805">Transcription regulation</keyword>
<proteinExistence type="predicted"/>
<dbReference type="InterPro" id="IPR000551">
    <property type="entry name" value="MerR-type_HTH_dom"/>
</dbReference>
<organism evidence="5 6">
    <name type="scientific">Pseudoalteromonas phenolica</name>
    <dbReference type="NCBI Taxonomy" id="161398"/>
    <lineage>
        <taxon>Bacteria</taxon>
        <taxon>Pseudomonadati</taxon>
        <taxon>Pseudomonadota</taxon>
        <taxon>Gammaproteobacteria</taxon>
        <taxon>Alteromonadales</taxon>
        <taxon>Pseudoalteromonadaceae</taxon>
        <taxon>Pseudoalteromonas</taxon>
    </lineage>
</organism>
<evidence type="ECO:0000256" key="2">
    <source>
        <dbReference type="ARBA" id="ARBA00023125"/>
    </source>
</evidence>
<dbReference type="PROSITE" id="PS50937">
    <property type="entry name" value="HTH_MERR_2"/>
    <property type="match status" value="1"/>
</dbReference>
<feature type="domain" description="HTH merR-type" evidence="4">
    <location>
        <begin position="1"/>
        <end position="69"/>
    </location>
</feature>
<accession>A0A5S3YPX5</accession>
<dbReference type="RefSeq" id="WP_138568716.1">
    <property type="nucleotide sequence ID" value="NZ_PNCM01000042.1"/>
</dbReference>
<dbReference type="PANTHER" id="PTHR30204">
    <property type="entry name" value="REDOX-CYCLING DRUG-SENSING TRANSCRIPTIONAL ACTIVATOR SOXR"/>
    <property type="match status" value="1"/>
</dbReference>
<keyword evidence="3" id="KW-0804">Transcription</keyword>